<dbReference type="RefSeq" id="WP_338689949.1">
    <property type="nucleotide sequence ID" value="NZ_AP024702.1"/>
</dbReference>
<feature type="compositionally biased region" description="Polar residues" evidence="1">
    <location>
        <begin position="239"/>
        <end position="252"/>
    </location>
</feature>
<dbReference type="EMBL" id="AP024702">
    <property type="protein sequence ID" value="BCX47649.1"/>
    <property type="molecule type" value="Genomic_DNA"/>
</dbReference>
<feature type="region of interest" description="Disordered" evidence="1">
    <location>
        <begin position="228"/>
        <end position="252"/>
    </location>
</feature>
<keyword evidence="4" id="KW-1185">Reference proteome</keyword>
<gene>
    <name evidence="3" type="ORF">HAHE_15570</name>
</gene>
<evidence type="ECO:0000313" key="3">
    <source>
        <dbReference type="EMBL" id="BCX47649.1"/>
    </source>
</evidence>
<organism evidence="3 4">
    <name type="scientific">Haloferula helveola</name>
    <dbReference type="NCBI Taxonomy" id="490095"/>
    <lineage>
        <taxon>Bacteria</taxon>
        <taxon>Pseudomonadati</taxon>
        <taxon>Verrucomicrobiota</taxon>
        <taxon>Verrucomicrobiia</taxon>
        <taxon>Verrucomicrobiales</taxon>
        <taxon>Verrucomicrobiaceae</taxon>
        <taxon>Haloferula</taxon>
    </lineage>
</organism>
<evidence type="ECO:0000313" key="4">
    <source>
        <dbReference type="Proteomes" id="UP001374893"/>
    </source>
</evidence>
<dbReference type="Proteomes" id="UP001374893">
    <property type="component" value="Chromosome"/>
</dbReference>
<protein>
    <recommendedName>
        <fullName evidence="2">DISARM protein DrmE C-terminal domain-containing protein</fullName>
    </recommendedName>
</protein>
<evidence type="ECO:0000259" key="2">
    <source>
        <dbReference type="Pfam" id="PF24957"/>
    </source>
</evidence>
<proteinExistence type="predicted"/>
<dbReference type="Pfam" id="PF24957">
    <property type="entry name" value="DrmE_C"/>
    <property type="match status" value="1"/>
</dbReference>
<reference evidence="3 4" key="1">
    <citation type="submission" date="2021-06" db="EMBL/GenBank/DDBJ databases">
        <title>Complete genome of Haloferula helveola possessing various polysaccharide degrading enzymes.</title>
        <authorList>
            <person name="Takami H."/>
            <person name="Huang C."/>
            <person name="Hamasaki K."/>
        </authorList>
    </citation>
    <scope>NUCLEOTIDE SEQUENCE [LARGE SCALE GENOMIC DNA]</scope>
    <source>
        <strain evidence="3 4">CN-1</strain>
    </source>
</reference>
<evidence type="ECO:0000256" key="1">
    <source>
        <dbReference type="SAM" id="MobiDB-lite"/>
    </source>
</evidence>
<name>A0ABM7R919_9BACT</name>
<feature type="domain" description="DISARM protein DrmE C-terminal" evidence="2">
    <location>
        <begin position="389"/>
        <end position="481"/>
    </location>
</feature>
<accession>A0ABM7R919</accession>
<dbReference type="InterPro" id="IPR056666">
    <property type="entry name" value="DrmE_C"/>
</dbReference>
<sequence length="540" mass="59563">MKTRMELDASYEAMESAAVSGWSVTEVGWSCLDDFHTSLRAFENRIKLQEMDDAWHPFLRFCRSFRFFLVATPLPASLIVSKMKSWSMLGGQSLEHLKGGLDDTGQGLYSRLLQTFGALQQEEGNPLCKAAVTDLLATGEATSNIAILSPDARLSAPIRNHLSGRLGGDFIIRSLRPAELKTREVYDELVVFGPTRRRYSDGSEFIYAAPRARSLRLYTPSSFPTSIPSPYRFEGSPHRSGNQSGSGSFRSFASPSIVRSERVAAHTVDPAEATVDQEWLDSLPTVVVPSGAFEDAQGGEEWECEPIAAKQVLLSADHAVFLDPGSSLYRLNRERKLGQNNWVCTGVDHAEVRDIGPGDVLLFQAAGGGSMVAELADHLLGDDAQSFRATQDLWKTKLRTHVLVYSSTREVRKELQKMGSKIRTDATVRNWCMSWNIGPGTWADFDGLLGILGLTAERQRIFEATRAIRAAHRKAGFELANQLLKLIEGQSLNDLVKNGTQEFGGAEGAANRKVAYEVVAVLPEECEVLPNRLNQPFSLH</sequence>